<dbReference type="InterPro" id="IPR013216">
    <property type="entry name" value="Methyltransf_11"/>
</dbReference>
<feature type="domain" description="Methyltransferase type 11" evidence="1">
    <location>
        <begin position="64"/>
        <end position="152"/>
    </location>
</feature>
<dbReference type="EMBL" id="UINC01001080">
    <property type="protein sequence ID" value="SUZ70086.1"/>
    <property type="molecule type" value="Genomic_DNA"/>
</dbReference>
<dbReference type="CDD" id="cd02440">
    <property type="entry name" value="AdoMet_MTases"/>
    <property type="match status" value="1"/>
</dbReference>
<name>A0A381PSR7_9ZZZZ</name>
<evidence type="ECO:0000259" key="1">
    <source>
        <dbReference type="Pfam" id="PF08241"/>
    </source>
</evidence>
<dbReference type="AlphaFoldDB" id="A0A381PSR7"/>
<dbReference type="Gene3D" id="3.40.50.150">
    <property type="entry name" value="Vaccinia Virus protein VP39"/>
    <property type="match status" value="1"/>
</dbReference>
<dbReference type="InterPro" id="IPR029063">
    <property type="entry name" value="SAM-dependent_MTases_sf"/>
</dbReference>
<accession>A0A381PSR7</accession>
<evidence type="ECO:0000313" key="2">
    <source>
        <dbReference type="EMBL" id="SUZ70086.1"/>
    </source>
</evidence>
<protein>
    <recommendedName>
        <fullName evidence="1">Methyltransferase type 11 domain-containing protein</fullName>
    </recommendedName>
</protein>
<reference evidence="2" key="1">
    <citation type="submission" date="2018-05" db="EMBL/GenBank/DDBJ databases">
        <authorList>
            <person name="Lanie J.A."/>
            <person name="Ng W.-L."/>
            <person name="Kazmierczak K.M."/>
            <person name="Andrzejewski T.M."/>
            <person name="Davidsen T.M."/>
            <person name="Wayne K.J."/>
            <person name="Tettelin H."/>
            <person name="Glass J.I."/>
            <person name="Rusch D."/>
            <person name="Podicherti R."/>
            <person name="Tsui H.-C.T."/>
            <person name="Winkler M.E."/>
        </authorList>
    </citation>
    <scope>NUCLEOTIDE SEQUENCE</scope>
</reference>
<dbReference type="SUPFAM" id="SSF53335">
    <property type="entry name" value="S-adenosyl-L-methionine-dependent methyltransferases"/>
    <property type="match status" value="1"/>
</dbReference>
<dbReference type="Pfam" id="PF08241">
    <property type="entry name" value="Methyltransf_11"/>
    <property type="match status" value="1"/>
</dbReference>
<dbReference type="GO" id="GO:0008757">
    <property type="term" value="F:S-adenosylmethionine-dependent methyltransferase activity"/>
    <property type="evidence" value="ECO:0007669"/>
    <property type="project" value="InterPro"/>
</dbReference>
<proteinExistence type="predicted"/>
<organism evidence="2">
    <name type="scientific">marine metagenome</name>
    <dbReference type="NCBI Taxonomy" id="408172"/>
    <lineage>
        <taxon>unclassified sequences</taxon>
        <taxon>metagenomes</taxon>
        <taxon>ecological metagenomes</taxon>
    </lineage>
</organism>
<gene>
    <name evidence="2" type="ORF">METZ01_LOCUS22940</name>
</gene>
<sequence>MGAVEDYAALIDAVDSQRKRLQGPPQPDLWGGEIARRFRADPKRQMDDNYEILAAFVKPEDVFVDAGGGAGRFSLPMALRCREAINVDPSAGMGKEFDESAAEAGIANARFILSDWLDVDGIQGDVVHAAHVTYFVRDIERFVSKLEDAARRRVIIILASIAGPMLNAKLFKMVYSEEQAMVPSHTYLLPVLWDMGILPDVRFLSQGTHFNGVPQIQEFPKSKEDAVGVALAGVWLAPQHRDRAEVVVWENFDSLFTEDSDGFVPQWLPDARQVLVTWETGKNG</sequence>